<gene>
    <name evidence="1" type="ORF">CJOHNSTONI_LOCUS7614</name>
</gene>
<dbReference type="Proteomes" id="UP000746747">
    <property type="component" value="Unassembled WGS sequence"/>
</dbReference>
<name>A0A8J2M8C5_9BILA</name>
<keyword evidence="2" id="KW-1185">Reference proteome</keyword>
<reference evidence="1" key="1">
    <citation type="submission" date="2021-09" db="EMBL/GenBank/DDBJ databases">
        <authorList>
            <consortium name="Pathogen Informatics"/>
        </authorList>
    </citation>
    <scope>NUCLEOTIDE SEQUENCE</scope>
</reference>
<sequence length="124" mass="14108">MAEESDTLTMSEQLRLAKDMGYSDEEIMQAISMNCDNDGSYRAFSSTNAMIDMLARVQRMCEITESIDSGSGIGRKYERIIPLRNGSNENLERRLSNCCFRFALCNRSSLSPQSHELVHRTIQK</sequence>
<evidence type="ECO:0000313" key="1">
    <source>
        <dbReference type="EMBL" id="CAG9537851.1"/>
    </source>
</evidence>
<comment type="caution">
    <text evidence="1">The sequence shown here is derived from an EMBL/GenBank/DDBJ whole genome shotgun (WGS) entry which is preliminary data.</text>
</comment>
<dbReference type="AlphaFoldDB" id="A0A8J2M8C5"/>
<protein>
    <submittedName>
        <fullName evidence="1">Uncharacterized protein</fullName>
    </submittedName>
</protein>
<dbReference type="EMBL" id="CAKAEH010001592">
    <property type="protein sequence ID" value="CAG9537851.1"/>
    <property type="molecule type" value="Genomic_DNA"/>
</dbReference>
<organism evidence="1 2">
    <name type="scientific">Cercopithifilaria johnstoni</name>
    <dbReference type="NCBI Taxonomy" id="2874296"/>
    <lineage>
        <taxon>Eukaryota</taxon>
        <taxon>Metazoa</taxon>
        <taxon>Ecdysozoa</taxon>
        <taxon>Nematoda</taxon>
        <taxon>Chromadorea</taxon>
        <taxon>Rhabditida</taxon>
        <taxon>Spirurina</taxon>
        <taxon>Spiruromorpha</taxon>
        <taxon>Filarioidea</taxon>
        <taxon>Onchocercidae</taxon>
        <taxon>Cercopithifilaria</taxon>
    </lineage>
</organism>
<proteinExistence type="predicted"/>
<dbReference type="OrthoDB" id="774873at2759"/>
<evidence type="ECO:0000313" key="2">
    <source>
        <dbReference type="Proteomes" id="UP000746747"/>
    </source>
</evidence>
<accession>A0A8J2M8C5</accession>